<dbReference type="Pfam" id="PF02463">
    <property type="entry name" value="SMC_N"/>
    <property type="match status" value="1"/>
</dbReference>
<dbReference type="SUPFAM" id="SSF52540">
    <property type="entry name" value="P-loop containing nucleoside triphosphate hydrolases"/>
    <property type="match status" value="1"/>
</dbReference>
<dbReference type="Gene3D" id="3.40.50.300">
    <property type="entry name" value="P-loop containing nucleotide triphosphate hydrolases"/>
    <property type="match status" value="2"/>
</dbReference>
<dbReference type="EMBL" id="CP038267">
    <property type="protein sequence ID" value="QBR91870.1"/>
    <property type="molecule type" value="Genomic_DNA"/>
</dbReference>
<accession>A0A4P7GIQ7</accession>
<proteinExistence type="inferred from homology"/>
<dbReference type="RefSeq" id="WP_135075006.1">
    <property type="nucleotide sequence ID" value="NZ_CP038267.1"/>
</dbReference>
<protein>
    <recommendedName>
        <fullName evidence="3">Nuclease SbcCD subunit C</fullName>
    </recommendedName>
</protein>
<feature type="domain" description="RecF/RecN/SMC N-terminal" evidence="4">
    <location>
        <begin position="65"/>
        <end position="654"/>
    </location>
</feature>
<name>A0A4P7GIQ7_9ACTN</name>
<dbReference type="InterPro" id="IPR003395">
    <property type="entry name" value="RecF/RecN/SMC_N"/>
</dbReference>
<comment type="subunit">
    <text evidence="2">Heterodimer of SbcC and SbcD.</text>
</comment>
<evidence type="ECO:0000259" key="4">
    <source>
        <dbReference type="Pfam" id="PF02463"/>
    </source>
</evidence>
<evidence type="ECO:0000256" key="1">
    <source>
        <dbReference type="ARBA" id="ARBA00006930"/>
    </source>
</evidence>
<dbReference type="OrthoDB" id="4428168at2"/>
<dbReference type="PANTHER" id="PTHR32114:SF2">
    <property type="entry name" value="ABC TRANSPORTER ABCH.3"/>
    <property type="match status" value="1"/>
</dbReference>
<gene>
    <name evidence="5" type="ORF">EXE57_05950</name>
</gene>
<dbReference type="Proteomes" id="UP000294894">
    <property type="component" value="Chromosome"/>
</dbReference>
<organism evidence="5 6">
    <name type="scientific">Nocardioides euryhalodurans</name>
    <dbReference type="NCBI Taxonomy" id="2518370"/>
    <lineage>
        <taxon>Bacteria</taxon>
        <taxon>Bacillati</taxon>
        <taxon>Actinomycetota</taxon>
        <taxon>Actinomycetes</taxon>
        <taxon>Propionibacteriales</taxon>
        <taxon>Nocardioidaceae</taxon>
        <taxon>Nocardioides</taxon>
    </lineage>
</organism>
<evidence type="ECO:0000313" key="5">
    <source>
        <dbReference type="EMBL" id="QBR91870.1"/>
    </source>
</evidence>
<evidence type="ECO:0000313" key="6">
    <source>
        <dbReference type="Proteomes" id="UP000294894"/>
    </source>
</evidence>
<sequence length="822" mass="89525">MSQNLTEWVDEQLRETDLDDEAALLVLAALERDEALDGYLNDGQPVSRPERSIAVGGPDANGVVLTSITVEGFRGIGQESELRIAPKPGLTVVAGRNGSGKSSFSEALELVLTGGTYRWTNKSAEWRDQWRNLHHPSSKVSVSLVEEGVGPITVSATWAANEKSVESRSVKAQVRGEPQVDGIDHLGWRRALEQFRPILSYDELGGMLEGKQSELYDALASILGVEQLGDAVKRLKARSDVRKGPGTVAGAKRRELQARAAQSTDERAVEAARLLRRTDPDTAALRALATGGQQVDRGPLPGLRVLATLSSPEDLATAAAVRRLRDAKNGLADAGAKVSQRNRDRLKLLEQGLLLHATHGDQTCPVCRAGDLDASWAETSRELAEHSRKQFEDVELAHQTFEHAFDALRRLLQPPPAVLRSSPTQSVAAAVEGANEAWSAWSNVSVSKDADGADALATHVEASLPSLTAAVTSLREAAAAEVSALDDQWQPLAGAIAGWCDEWESWKQTEPIVKHLQAAEKWLKENDLRLKNERLAPIAAQAREAWQRLRQESNVELGGLELTGTNTSRRLRVSGAIDGEPVGSFAVFSQGELHALTLALFLPRATLADSPFRFVVLDDPVQAMDPAKVDGLVELLGELSRTRQVIVFSHDDRLPAALRRSSYDATILEVNRGSNSHVTVTTSQDPTIRYLADAHGLIKEWENGNLSEDDLRRTLPGLYRFAIESAAKDRYFATQLQHGASIHELEKVWTDTHATKRRVNLAIFGGQPAEHLAQAWSSPEHRKAALGIAASGFHKGLSGWVDPDDAHYKAKRLVDDIRTGAK</sequence>
<comment type="similarity">
    <text evidence="1">Belongs to the SMC family. SbcC subfamily.</text>
</comment>
<dbReference type="InterPro" id="IPR027417">
    <property type="entry name" value="P-loop_NTPase"/>
</dbReference>
<evidence type="ECO:0000256" key="3">
    <source>
        <dbReference type="ARBA" id="ARBA00013368"/>
    </source>
</evidence>
<dbReference type="PANTHER" id="PTHR32114">
    <property type="entry name" value="ABC TRANSPORTER ABCH.3"/>
    <property type="match status" value="1"/>
</dbReference>
<evidence type="ECO:0000256" key="2">
    <source>
        <dbReference type="ARBA" id="ARBA00011322"/>
    </source>
</evidence>
<dbReference type="AlphaFoldDB" id="A0A4P7GIQ7"/>
<dbReference type="KEGG" id="noy:EXE57_05950"/>
<keyword evidence="6" id="KW-1185">Reference proteome</keyword>
<reference evidence="5 6" key="1">
    <citation type="submission" date="2019-03" db="EMBL/GenBank/DDBJ databases">
        <title>Three New Species of Nocardioides, Nocardioides euryhalodurans sp. nov., Nocardioides seonyuensis sp. nov. and Nocardioides eburneoflavus sp. nov., Iolated from Soil.</title>
        <authorList>
            <person name="Roh S.G."/>
            <person name="Lee C."/>
            <person name="Kim M.-K."/>
            <person name="Kim S.B."/>
        </authorList>
    </citation>
    <scope>NUCLEOTIDE SEQUENCE [LARGE SCALE GENOMIC DNA]</scope>
    <source>
        <strain evidence="5 6">MMS17-SY117</strain>
    </source>
</reference>